<evidence type="ECO:0008006" key="4">
    <source>
        <dbReference type="Google" id="ProtNLM"/>
    </source>
</evidence>
<evidence type="ECO:0000256" key="1">
    <source>
        <dbReference type="SAM" id="SignalP"/>
    </source>
</evidence>
<protein>
    <recommendedName>
        <fullName evidence="4">Secreted protein</fullName>
    </recommendedName>
</protein>
<feature type="signal peptide" evidence="1">
    <location>
        <begin position="1"/>
        <end position="17"/>
    </location>
</feature>
<accession>A0A8X6PT33</accession>
<evidence type="ECO:0000313" key="3">
    <source>
        <dbReference type="Proteomes" id="UP000887013"/>
    </source>
</evidence>
<keyword evidence="1" id="KW-0732">Signal</keyword>
<reference evidence="2" key="1">
    <citation type="submission" date="2020-08" db="EMBL/GenBank/DDBJ databases">
        <title>Multicomponent nature underlies the extraordinary mechanical properties of spider dragline silk.</title>
        <authorList>
            <person name="Kono N."/>
            <person name="Nakamura H."/>
            <person name="Mori M."/>
            <person name="Yoshida Y."/>
            <person name="Ohtoshi R."/>
            <person name="Malay A.D."/>
            <person name="Moran D.A.P."/>
            <person name="Tomita M."/>
            <person name="Numata K."/>
            <person name="Arakawa K."/>
        </authorList>
    </citation>
    <scope>NUCLEOTIDE SEQUENCE</scope>
</reference>
<proteinExistence type="predicted"/>
<dbReference type="EMBL" id="BMAW01119992">
    <property type="protein sequence ID" value="GFT87308.1"/>
    <property type="molecule type" value="Genomic_DNA"/>
</dbReference>
<sequence length="136" mass="15123">MLVLAVVLCLVAGCAIGGQHPDFQFGSGPKKATCVIQHGNVRGIFVLFQSYEIVIFHLRKHKRNTWKHKRTGRSILFRPVLVCMLTSGALIKLGCRAKVLSKKEDVVSLWGANSVHSRRVRDGSAFSSVWIQDSHL</sequence>
<comment type="caution">
    <text evidence="2">The sequence shown here is derived from an EMBL/GenBank/DDBJ whole genome shotgun (WGS) entry which is preliminary data.</text>
</comment>
<feature type="chain" id="PRO_5036457371" description="Secreted protein" evidence="1">
    <location>
        <begin position="18"/>
        <end position="136"/>
    </location>
</feature>
<name>A0A8X6PT33_NEPPI</name>
<keyword evidence="3" id="KW-1185">Reference proteome</keyword>
<organism evidence="2 3">
    <name type="scientific">Nephila pilipes</name>
    <name type="common">Giant wood spider</name>
    <name type="synonym">Nephila maculata</name>
    <dbReference type="NCBI Taxonomy" id="299642"/>
    <lineage>
        <taxon>Eukaryota</taxon>
        <taxon>Metazoa</taxon>
        <taxon>Ecdysozoa</taxon>
        <taxon>Arthropoda</taxon>
        <taxon>Chelicerata</taxon>
        <taxon>Arachnida</taxon>
        <taxon>Araneae</taxon>
        <taxon>Araneomorphae</taxon>
        <taxon>Entelegynae</taxon>
        <taxon>Araneoidea</taxon>
        <taxon>Nephilidae</taxon>
        <taxon>Nephila</taxon>
    </lineage>
</organism>
<dbReference type="Proteomes" id="UP000887013">
    <property type="component" value="Unassembled WGS sequence"/>
</dbReference>
<dbReference type="AlphaFoldDB" id="A0A8X6PT33"/>
<evidence type="ECO:0000313" key="2">
    <source>
        <dbReference type="EMBL" id="GFT87308.1"/>
    </source>
</evidence>
<gene>
    <name evidence="2" type="ORF">NPIL_289911</name>
</gene>